<evidence type="ECO:0000259" key="3">
    <source>
        <dbReference type="Pfam" id="PF22936"/>
    </source>
</evidence>
<keyword evidence="5" id="KW-1185">Reference proteome</keyword>
<dbReference type="InterPro" id="IPR029472">
    <property type="entry name" value="Copia-like_N"/>
</dbReference>
<evidence type="ECO:0000313" key="5">
    <source>
        <dbReference type="Proteomes" id="UP000595140"/>
    </source>
</evidence>
<proteinExistence type="predicted"/>
<protein>
    <submittedName>
        <fullName evidence="4">Uncharacterized protein</fullName>
    </submittedName>
</protein>
<dbReference type="Proteomes" id="UP000595140">
    <property type="component" value="Unassembled WGS sequence"/>
</dbReference>
<feature type="domain" description="Retrotransposon Copia-like N-terminal" evidence="2">
    <location>
        <begin position="13"/>
        <end position="58"/>
    </location>
</feature>
<dbReference type="AlphaFoldDB" id="A0A484K5V4"/>
<name>A0A484K5V4_9ASTE</name>
<reference evidence="4 5" key="1">
    <citation type="submission" date="2018-04" db="EMBL/GenBank/DDBJ databases">
        <authorList>
            <person name="Vogel A."/>
        </authorList>
    </citation>
    <scope>NUCLEOTIDE SEQUENCE [LARGE SCALE GENOMIC DNA]</scope>
</reference>
<dbReference type="PANTHER" id="PTHR37610">
    <property type="entry name" value="CCHC-TYPE DOMAIN-CONTAINING PROTEIN"/>
    <property type="match status" value="1"/>
</dbReference>
<dbReference type="Pfam" id="PF22936">
    <property type="entry name" value="Pol_BBD"/>
    <property type="match status" value="1"/>
</dbReference>
<accession>A0A484K5V4</accession>
<feature type="domain" description="Retrovirus-related Pol polyprotein from transposon TNT 1-94-like beta-barrel" evidence="3">
    <location>
        <begin position="383"/>
        <end position="457"/>
    </location>
</feature>
<feature type="region of interest" description="Disordered" evidence="1">
    <location>
        <begin position="278"/>
        <end position="305"/>
    </location>
</feature>
<evidence type="ECO:0000259" key="2">
    <source>
        <dbReference type="Pfam" id="PF14244"/>
    </source>
</evidence>
<organism evidence="4 5">
    <name type="scientific">Cuscuta campestris</name>
    <dbReference type="NCBI Taxonomy" id="132261"/>
    <lineage>
        <taxon>Eukaryota</taxon>
        <taxon>Viridiplantae</taxon>
        <taxon>Streptophyta</taxon>
        <taxon>Embryophyta</taxon>
        <taxon>Tracheophyta</taxon>
        <taxon>Spermatophyta</taxon>
        <taxon>Magnoliopsida</taxon>
        <taxon>eudicotyledons</taxon>
        <taxon>Gunneridae</taxon>
        <taxon>Pentapetalae</taxon>
        <taxon>asterids</taxon>
        <taxon>lamiids</taxon>
        <taxon>Solanales</taxon>
        <taxon>Convolvulaceae</taxon>
        <taxon>Cuscuteae</taxon>
        <taxon>Cuscuta</taxon>
        <taxon>Cuscuta subgen. Grammica</taxon>
        <taxon>Cuscuta sect. Cleistogrammica</taxon>
    </lineage>
</organism>
<dbReference type="EMBL" id="OOIL02000126">
    <property type="protein sequence ID" value="VFQ61063.1"/>
    <property type="molecule type" value="Genomic_DNA"/>
</dbReference>
<evidence type="ECO:0000313" key="4">
    <source>
        <dbReference type="EMBL" id="VFQ61063.1"/>
    </source>
</evidence>
<evidence type="ECO:0000256" key="1">
    <source>
        <dbReference type="SAM" id="MobiDB-lite"/>
    </source>
</evidence>
<dbReference type="PANTHER" id="PTHR37610:SF6">
    <property type="entry name" value="GAG-POLYPEPTIDE OF LTR COPIA-TYPE-RELATED"/>
    <property type="match status" value="1"/>
</dbReference>
<dbReference type="InterPro" id="IPR054722">
    <property type="entry name" value="PolX-like_BBD"/>
</dbReference>
<sequence>MERMNPQNPLYLHGSDGPNTVSVEKLTGVSNYRRWRRSMEIALSSKRKLGFVKGSFVKEQADTAKAELWDTCNDTVIGWIMGSVSDSIKQTIMYMLTAREIWMYLESRYSVSNGSLKYKLNRELYSFKQGGATINDYYTAMRGMWEELESLDQLPTITTVGEDVTRFLEALEKQKEEKRLFQFLNGVDEVYGPQRSQLLMMTTLPSVEFACSSLQQEESQRCVLNPMKAPLESSAMYSKGATDPETCSACGVKGHPRERCWTVIGYPKWHPKHKALYKSREGGTGSSVGTSVGSGKNTNSNTGWFKNKKYGSQKVAANAQGGSSLGDNGEITVQQLEHLLRNLHNKPRSTVAGSDTEDELDSSFAGFAGMVSCLCVNAENVDWIIDSGASDHMTGDISHIENVVAVGNRLKINLPNGNTSDITHCGGVKLKNGLNLKKVLVVPEFKHNLLSVNKLVSSEDCKVDFYAGYCVIVDNVTQKVKGIGESRNGLYYLLNEDIKSVVRSLKHAERNSGRSVGSANTSSAKIRHGYVETEKMSETLIWHLRLGHAPMSKLNQIGVWDKNDINVERMCVTCPMGKLTKKPFPNSKCKVV</sequence>
<dbReference type="OrthoDB" id="1304467at2759"/>
<dbReference type="Pfam" id="PF14244">
    <property type="entry name" value="Retrotran_gag_3"/>
    <property type="match status" value="1"/>
</dbReference>
<gene>
    <name evidence="4" type="ORF">CCAM_LOCUS2839</name>
</gene>